<comment type="caution">
    <text evidence="2">The sequence shown here is derived from an EMBL/GenBank/DDBJ whole genome shotgun (WGS) entry which is preliminary data.</text>
</comment>
<accession>A0A813CI30</accession>
<name>A0A813CI30_9DINO</name>
<keyword evidence="3" id="KW-1185">Reference proteome</keyword>
<keyword evidence="1" id="KW-0732">Signal</keyword>
<gene>
    <name evidence="2" type="ORF">SNEC2469_LOCUS35350</name>
</gene>
<evidence type="ECO:0000313" key="2">
    <source>
        <dbReference type="EMBL" id="CAE7944485.1"/>
    </source>
</evidence>
<dbReference type="OrthoDB" id="427054at2759"/>
<sequence length="209" mass="23497">MKLLTWALAALGVVQLRAAGHQHLAVVRVFSTDEEVQLLEESGPAWGQTSPCAVKSNMSDIDLILVYSKDLDSNPAALQVVMDLENGFQKYMNMQNYNSSNVTSGTSYDWMKCFSGIHHMSAMLNPEQDVYDNRGYTTNKHWVSGPNAVFSKIMTEMFSAEPADMYDTFFLMEMDAVPIKSHWLDQFETEAHEMADNNMAVRGSQYLGD</sequence>
<reference evidence="2" key="1">
    <citation type="submission" date="2021-02" db="EMBL/GenBank/DDBJ databases">
        <authorList>
            <person name="Dougan E. K."/>
            <person name="Rhodes N."/>
            <person name="Thang M."/>
            <person name="Chan C."/>
        </authorList>
    </citation>
    <scope>NUCLEOTIDE SEQUENCE</scope>
</reference>
<dbReference type="Proteomes" id="UP000601435">
    <property type="component" value="Unassembled WGS sequence"/>
</dbReference>
<proteinExistence type="predicted"/>
<dbReference type="EMBL" id="CAJNJA010101867">
    <property type="protein sequence ID" value="CAE7944485.1"/>
    <property type="molecule type" value="Genomic_DNA"/>
</dbReference>
<dbReference type="AlphaFoldDB" id="A0A813CI30"/>
<organism evidence="2 3">
    <name type="scientific">Symbiodinium necroappetens</name>
    <dbReference type="NCBI Taxonomy" id="1628268"/>
    <lineage>
        <taxon>Eukaryota</taxon>
        <taxon>Sar</taxon>
        <taxon>Alveolata</taxon>
        <taxon>Dinophyceae</taxon>
        <taxon>Suessiales</taxon>
        <taxon>Symbiodiniaceae</taxon>
        <taxon>Symbiodinium</taxon>
    </lineage>
</organism>
<evidence type="ECO:0000313" key="3">
    <source>
        <dbReference type="Proteomes" id="UP000601435"/>
    </source>
</evidence>
<feature type="chain" id="PRO_5032945352" evidence="1">
    <location>
        <begin position="19"/>
        <end position="209"/>
    </location>
</feature>
<evidence type="ECO:0000256" key="1">
    <source>
        <dbReference type="SAM" id="SignalP"/>
    </source>
</evidence>
<feature type="signal peptide" evidence="1">
    <location>
        <begin position="1"/>
        <end position="18"/>
    </location>
</feature>
<protein>
    <submittedName>
        <fullName evidence="2">Uncharacterized protein</fullName>
    </submittedName>
</protein>
<feature type="non-terminal residue" evidence="2">
    <location>
        <position position="1"/>
    </location>
</feature>